<evidence type="ECO:0008006" key="4">
    <source>
        <dbReference type="Google" id="ProtNLM"/>
    </source>
</evidence>
<dbReference type="EMBL" id="BAAAYV010000005">
    <property type="protein sequence ID" value="GAA3652229.1"/>
    <property type="molecule type" value="Genomic_DNA"/>
</dbReference>
<dbReference type="RefSeq" id="WP_221855514.1">
    <property type="nucleotide sequence ID" value="NZ_BAAAYV010000005.1"/>
</dbReference>
<feature type="transmembrane region" description="Helical" evidence="1">
    <location>
        <begin position="70"/>
        <end position="90"/>
    </location>
</feature>
<reference evidence="3" key="1">
    <citation type="journal article" date="2019" name="Int. J. Syst. Evol. Microbiol.">
        <title>The Global Catalogue of Microorganisms (GCM) 10K type strain sequencing project: providing services to taxonomists for standard genome sequencing and annotation.</title>
        <authorList>
            <consortium name="The Broad Institute Genomics Platform"/>
            <consortium name="The Broad Institute Genome Sequencing Center for Infectious Disease"/>
            <person name="Wu L."/>
            <person name="Ma J."/>
        </authorList>
    </citation>
    <scope>NUCLEOTIDE SEQUENCE [LARGE SCALE GENOMIC DNA]</scope>
    <source>
        <strain evidence="3">JCM 16546</strain>
    </source>
</reference>
<dbReference type="Proteomes" id="UP001410795">
    <property type="component" value="Unassembled WGS sequence"/>
</dbReference>
<evidence type="ECO:0000313" key="3">
    <source>
        <dbReference type="Proteomes" id="UP001410795"/>
    </source>
</evidence>
<evidence type="ECO:0000256" key="1">
    <source>
        <dbReference type="SAM" id="Phobius"/>
    </source>
</evidence>
<proteinExistence type="predicted"/>
<keyword evidence="3" id="KW-1185">Reference proteome</keyword>
<keyword evidence="1" id="KW-0472">Membrane</keyword>
<name>A0ABP7BA03_9MICO</name>
<protein>
    <recommendedName>
        <fullName evidence="4">Peptidase A2 domain-containing protein</fullName>
    </recommendedName>
</protein>
<keyword evidence="1" id="KW-0812">Transmembrane</keyword>
<gene>
    <name evidence="2" type="ORF">GCM10022202_10050</name>
</gene>
<keyword evidence="1" id="KW-1133">Transmembrane helix</keyword>
<sequence>MNPVVDAIVWLANFPVTHGYAMVFIAGFSSMGLIAMAAGLSARRRKAAPGAGPAAAASPGARPLAVVQAWLYRVLAVGVIGGGVLGLLSLTGVSATGWYIHQHGATAEGTRDGDWITFTASDGVEYTVPYDFFTPASYPDTGASLMSDVVTVRYLESHPQTYVVDTGATDTF</sequence>
<feature type="transmembrane region" description="Helical" evidence="1">
    <location>
        <begin position="20"/>
        <end position="40"/>
    </location>
</feature>
<comment type="caution">
    <text evidence="2">The sequence shown here is derived from an EMBL/GenBank/DDBJ whole genome shotgun (WGS) entry which is preliminary data.</text>
</comment>
<accession>A0ABP7BA03</accession>
<evidence type="ECO:0000313" key="2">
    <source>
        <dbReference type="EMBL" id="GAA3652229.1"/>
    </source>
</evidence>
<organism evidence="2 3">
    <name type="scientific">Microbacterium marinilacus</name>
    <dbReference type="NCBI Taxonomy" id="415209"/>
    <lineage>
        <taxon>Bacteria</taxon>
        <taxon>Bacillati</taxon>
        <taxon>Actinomycetota</taxon>
        <taxon>Actinomycetes</taxon>
        <taxon>Micrococcales</taxon>
        <taxon>Microbacteriaceae</taxon>
        <taxon>Microbacterium</taxon>
    </lineage>
</organism>